<comment type="subcellular location">
    <subcellularLocation>
        <location evidence="1">Cell inner membrane</location>
        <topology evidence="1">Multi-pass membrane protein</topology>
    </subcellularLocation>
</comment>
<keyword evidence="7" id="KW-0406">Ion transport</keyword>
<dbReference type="GO" id="GO:0005886">
    <property type="term" value="C:plasma membrane"/>
    <property type="evidence" value="ECO:0007669"/>
    <property type="project" value="UniProtKB-SubCell"/>
</dbReference>
<feature type="transmembrane region" description="Helical" evidence="10">
    <location>
        <begin position="393"/>
        <end position="412"/>
    </location>
</feature>
<feature type="transmembrane region" description="Helical" evidence="10">
    <location>
        <begin position="12"/>
        <end position="32"/>
    </location>
</feature>
<evidence type="ECO:0000256" key="2">
    <source>
        <dbReference type="ARBA" id="ARBA00022448"/>
    </source>
</evidence>
<dbReference type="GO" id="GO:0015297">
    <property type="term" value="F:antiporter activity"/>
    <property type="evidence" value="ECO:0007669"/>
    <property type="project" value="UniProtKB-KW"/>
</dbReference>
<dbReference type="Proteomes" id="UP000441399">
    <property type="component" value="Unassembled WGS sequence"/>
</dbReference>
<dbReference type="PANTHER" id="PTHR43298">
    <property type="entry name" value="MULTIDRUG RESISTANCE PROTEIN NORM-RELATED"/>
    <property type="match status" value="1"/>
</dbReference>
<reference evidence="11 12" key="1">
    <citation type="submission" date="2019-11" db="EMBL/GenBank/DDBJ databases">
        <authorList>
            <person name="Holert J."/>
        </authorList>
    </citation>
    <scope>NUCLEOTIDE SEQUENCE [LARGE SCALE GENOMIC DNA]</scope>
    <source>
        <strain evidence="11">SB11_3</strain>
    </source>
</reference>
<dbReference type="AlphaFoldDB" id="A0A5S9PH81"/>
<dbReference type="GO" id="GO:0042910">
    <property type="term" value="F:xenobiotic transmembrane transporter activity"/>
    <property type="evidence" value="ECO:0007669"/>
    <property type="project" value="InterPro"/>
</dbReference>
<evidence type="ECO:0000256" key="1">
    <source>
        <dbReference type="ARBA" id="ARBA00004429"/>
    </source>
</evidence>
<keyword evidence="2" id="KW-0813">Transport</keyword>
<evidence type="ECO:0000256" key="3">
    <source>
        <dbReference type="ARBA" id="ARBA00022449"/>
    </source>
</evidence>
<keyword evidence="4" id="KW-1003">Cell membrane</keyword>
<feature type="transmembrane region" description="Helical" evidence="10">
    <location>
        <begin position="314"/>
        <end position="336"/>
    </location>
</feature>
<feature type="transmembrane region" description="Helical" evidence="10">
    <location>
        <begin position="271"/>
        <end position="293"/>
    </location>
</feature>
<protein>
    <recommendedName>
        <fullName evidence="9">Multidrug-efflux transporter</fullName>
    </recommendedName>
</protein>
<evidence type="ECO:0000256" key="6">
    <source>
        <dbReference type="ARBA" id="ARBA00022989"/>
    </source>
</evidence>
<feature type="transmembrane region" description="Helical" evidence="10">
    <location>
        <begin position="52"/>
        <end position="74"/>
    </location>
</feature>
<keyword evidence="5 10" id="KW-0812">Transmembrane</keyword>
<evidence type="ECO:0000256" key="5">
    <source>
        <dbReference type="ARBA" id="ARBA00022692"/>
    </source>
</evidence>
<feature type="transmembrane region" description="Helical" evidence="10">
    <location>
        <begin position="356"/>
        <end position="381"/>
    </location>
</feature>
<name>A0A5S9PH81_9GAMM</name>
<keyword evidence="12" id="KW-1185">Reference proteome</keyword>
<feature type="transmembrane region" description="Helical" evidence="10">
    <location>
        <begin position="166"/>
        <end position="187"/>
    </location>
</feature>
<organism evidence="11 12">
    <name type="scientific">BD1-7 clade bacterium</name>
    <dbReference type="NCBI Taxonomy" id="2029982"/>
    <lineage>
        <taxon>Bacteria</taxon>
        <taxon>Pseudomonadati</taxon>
        <taxon>Pseudomonadota</taxon>
        <taxon>Gammaproteobacteria</taxon>
        <taxon>Cellvibrionales</taxon>
        <taxon>Spongiibacteraceae</taxon>
        <taxon>BD1-7 clade</taxon>
    </lineage>
</organism>
<evidence type="ECO:0000256" key="7">
    <source>
        <dbReference type="ARBA" id="ARBA00023065"/>
    </source>
</evidence>
<feature type="transmembrane region" description="Helical" evidence="10">
    <location>
        <begin position="137"/>
        <end position="159"/>
    </location>
</feature>
<evidence type="ECO:0000256" key="10">
    <source>
        <dbReference type="SAM" id="Phobius"/>
    </source>
</evidence>
<accession>A0A5S9PH81</accession>
<dbReference type="OrthoDB" id="9811110at2"/>
<evidence type="ECO:0000256" key="9">
    <source>
        <dbReference type="ARBA" id="ARBA00031636"/>
    </source>
</evidence>
<evidence type="ECO:0000313" key="12">
    <source>
        <dbReference type="Proteomes" id="UP000441399"/>
    </source>
</evidence>
<dbReference type="InterPro" id="IPR050222">
    <property type="entry name" value="MATE_MdtK"/>
</dbReference>
<evidence type="ECO:0000256" key="4">
    <source>
        <dbReference type="ARBA" id="ARBA00022475"/>
    </source>
</evidence>
<evidence type="ECO:0000313" key="11">
    <source>
        <dbReference type="EMBL" id="CAA0103125.1"/>
    </source>
</evidence>
<dbReference type="EMBL" id="CACSIO010000009">
    <property type="protein sequence ID" value="CAA0103125.1"/>
    <property type="molecule type" value="Genomic_DNA"/>
</dbReference>
<feature type="transmembrane region" description="Helical" evidence="10">
    <location>
        <begin position="238"/>
        <end position="259"/>
    </location>
</feature>
<feature type="transmembrane region" description="Helical" evidence="10">
    <location>
        <begin position="95"/>
        <end position="117"/>
    </location>
</feature>
<evidence type="ECO:0000256" key="8">
    <source>
        <dbReference type="ARBA" id="ARBA00023136"/>
    </source>
</evidence>
<proteinExistence type="predicted"/>
<keyword evidence="6 10" id="KW-1133">Transmembrane helix</keyword>
<dbReference type="InterPro" id="IPR002528">
    <property type="entry name" value="MATE_fam"/>
</dbReference>
<dbReference type="InterPro" id="IPR048279">
    <property type="entry name" value="MdtK-like"/>
</dbReference>
<dbReference type="PANTHER" id="PTHR43298:SF2">
    <property type="entry name" value="FMN_FAD EXPORTER YEEO-RELATED"/>
    <property type="match status" value="1"/>
</dbReference>
<dbReference type="Pfam" id="PF01554">
    <property type="entry name" value="MatE"/>
    <property type="match status" value="2"/>
</dbReference>
<feature type="transmembrane region" description="Helical" evidence="10">
    <location>
        <begin position="193"/>
        <end position="217"/>
    </location>
</feature>
<dbReference type="GO" id="GO:0006811">
    <property type="term" value="P:monoatomic ion transport"/>
    <property type="evidence" value="ECO:0007669"/>
    <property type="project" value="UniProtKB-KW"/>
</dbReference>
<sequence length="454" mass="49157">MSATENNRALDGAVIPTFFYYVVPSIIGLVALTTATLVDGIFVGNGIGSDALAAISIMMPWFTLLTAVSLMLAIGGSVRAGKYVGEDNLPAASAVFSKTLITAALVNLLLAALSLLAEPLLFAALNTPAELQPAINAYFDVIRWVLVIQLTTMVLYYFVRADGHPMLATIALIVGATTNIVLDYWFIMIEGLGLQGAAIATAIAQCLQLAVLCTYFLSRTRTLSFSLQQQQWREMLYCAFNGVSEFINEISVGLLFLLLNWLLIDSLGIDGLAAFSVINYLIFLSIMLCYGVADALHLLVSQNFGARNFHRIKQFSYVASACVMALGVLIITGLFIAKTAVIDLFLDVKAQHVAELAASIALVVSPLFLVNGTNILISCYLTAIHQPRASAMIALLRSLLLPAGLLVLFYFAVKHSTTLKSFHFLAALPTAEWMTFLIAVTIYCRYQHLEATDG</sequence>
<keyword evidence="8 10" id="KW-0472">Membrane</keyword>
<gene>
    <name evidence="11" type="primary">mepA_6</name>
    <name evidence="11" type="ORF">OPDIPICF_04519</name>
</gene>
<feature type="transmembrane region" description="Helical" evidence="10">
    <location>
        <begin position="424"/>
        <end position="444"/>
    </location>
</feature>
<keyword evidence="3" id="KW-0050">Antiport</keyword>
<dbReference type="PIRSF" id="PIRSF006603">
    <property type="entry name" value="DinF"/>
    <property type="match status" value="1"/>
</dbReference>